<sequence>MSHLKRSSSHPLAVTIFVEYGFTSQEQAIVTSATADDLPAFSATRYLNFTRHMLELIFQHAQRIRSLALTIDSKSDDNTFSSRLLFSLPHHFPVLSDLRVRIPIEEDTPAFLEYFAASSSIHSLAARFCRSMSRISERSRFPFTQITNIELLYASFFQDSKEQPPPRTSKLSLPTLHTLKIGFGEPINLGPVAELLNDMSFPALSSLFFDMARFHGPCYSRMRNEDLHSIFLKPILHIIASSASNLRTLRFHRVPFNDQHLLSILRKMPNLTELDVKDMQRKRTGPTNGDNFTITVRFLEALTKGTTVPKLRALTMMVWNEWTGKDVLEAMLEARMRHAPRLRSTYVKVVNAREAKFDLGRLRALQEEGLAVRVVQVPDIRSEDETELLGYGSEAMH</sequence>
<dbReference type="InterPro" id="IPR032675">
    <property type="entry name" value="LRR_dom_sf"/>
</dbReference>
<dbReference type="AlphaFoldDB" id="A0A0W0FIT9"/>
<dbReference type="eggNOG" id="ENOG502RC9V">
    <property type="taxonomic scope" value="Eukaryota"/>
</dbReference>
<gene>
    <name evidence="1" type="ORF">WG66_11345</name>
</gene>
<accession>A0A0W0FIT9</accession>
<name>A0A0W0FIT9_MONRR</name>
<dbReference type="Proteomes" id="UP000054988">
    <property type="component" value="Unassembled WGS sequence"/>
</dbReference>
<comment type="caution">
    <text evidence="1">The sequence shown here is derived from an EMBL/GenBank/DDBJ whole genome shotgun (WGS) entry which is preliminary data.</text>
</comment>
<organism evidence="1 2">
    <name type="scientific">Moniliophthora roreri</name>
    <name type="common">Frosty pod rot fungus</name>
    <name type="synonym">Monilia roreri</name>
    <dbReference type="NCBI Taxonomy" id="221103"/>
    <lineage>
        <taxon>Eukaryota</taxon>
        <taxon>Fungi</taxon>
        <taxon>Dikarya</taxon>
        <taxon>Basidiomycota</taxon>
        <taxon>Agaricomycotina</taxon>
        <taxon>Agaricomycetes</taxon>
        <taxon>Agaricomycetidae</taxon>
        <taxon>Agaricales</taxon>
        <taxon>Marasmiineae</taxon>
        <taxon>Marasmiaceae</taxon>
        <taxon>Moniliophthora</taxon>
    </lineage>
</organism>
<proteinExistence type="predicted"/>
<dbReference type="Gene3D" id="3.80.10.10">
    <property type="entry name" value="Ribonuclease Inhibitor"/>
    <property type="match status" value="1"/>
</dbReference>
<evidence type="ECO:0000313" key="2">
    <source>
        <dbReference type="Proteomes" id="UP000054988"/>
    </source>
</evidence>
<protein>
    <recommendedName>
        <fullName evidence="3">F-box domain-containing protein</fullName>
    </recommendedName>
</protein>
<reference evidence="1 2" key="1">
    <citation type="submission" date="2015-12" db="EMBL/GenBank/DDBJ databases">
        <title>Draft genome sequence of Moniliophthora roreri, the causal agent of frosty pod rot of cacao.</title>
        <authorList>
            <person name="Aime M.C."/>
            <person name="Diaz-Valderrama J.R."/>
            <person name="Kijpornyongpan T."/>
            <person name="Phillips-Mora W."/>
        </authorList>
    </citation>
    <scope>NUCLEOTIDE SEQUENCE [LARGE SCALE GENOMIC DNA]</scope>
    <source>
        <strain evidence="1 2">MCA 2952</strain>
    </source>
</reference>
<evidence type="ECO:0008006" key="3">
    <source>
        <dbReference type="Google" id="ProtNLM"/>
    </source>
</evidence>
<dbReference type="EMBL" id="LATX01001928">
    <property type="protein sequence ID" value="KTB36082.1"/>
    <property type="molecule type" value="Genomic_DNA"/>
</dbReference>
<dbReference type="SUPFAM" id="SSF52047">
    <property type="entry name" value="RNI-like"/>
    <property type="match status" value="1"/>
</dbReference>
<evidence type="ECO:0000313" key="1">
    <source>
        <dbReference type="EMBL" id="KTB36082.1"/>
    </source>
</evidence>